<feature type="domain" description="Glycogen debranching enzyme C-terminal" evidence="1">
    <location>
        <begin position="618"/>
        <end position="894"/>
    </location>
</feature>
<dbReference type="Pfam" id="PF21958">
    <property type="entry name" value="SOGP_N"/>
    <property type="match status" value="1"/>
</dbReference>
<protein>
    <submittedName>
        <fullName evidence="4">Uncharacterized protein</fullName>
    </submittedName>
</protein>
<comment type="caution">
    <text evidence="4">The sequence shown here is derived from an EMBL/GenBank/DDBJ whole genome shotgun (WGS) entry which is preliminary data.</text>
</comment>
<evidence type="ECO:0000313" key="4">
    <source>
        <dbReference type="EMBL" id="RSU08531.1"/>
    </source>
</evidence>
<dbReference type="InterPro" id="IPR008928">
    <property type="entry name" value="6-hairpin_glycosidase_sf"/>
</dbReference>
<evidence type="ECO:0000313" key="5">
    <source>
        <dbReference type="Proteomes" id="UP000288669"/>
    </source>
</evidence>
<accession>A0A430AK94</accession>
<dbReference type="PANTHER" id="PTHR37469">
    <property type="entry name" value="CELLOBIONIC ACID PHOSPHORYLASE-RELATED"/>
    <property type="match status" value="1"/>
</dbReference>
<name>A0A430AK94_9ENTE</name>
<dbReference type="InterPro" id="IPR053831">
    <property type="entry name" value="SOGP_N"/>
</dbReference>
<dbReference type="AlphaFoldDB" id="A0A430AK94"/>
<dbReference type="EMBL" id="NGJZ01000001">
    <property type="protein sequence ID" value="RSU08531.1"/>
    <property type="molecule type" value="Genomic_DNA"/>
</dbReference>
<feature type="domain" description="SOGP N-terminal" evidence="3">
    <location>
        <begin position="14"/>
        <end position="240"/>
    </location>
</feature>
<feature type="domain" description="Glycoside phosphorylase super sandwich" evidence="2">
    <location>
        <begin position="304"/>
        <end position="548"/>
    </location>
</feature>
<dbReference type="RefSeq" id="WP_126823216.1">
    <property type="nucleotide sequence ID" value="NZ_JBHLWU010000001.1"/>
</dbReference>
<keyword evidence="5" id="KW-1185">Reference proteome</keyword>
<sequence>MANKTFQKGDLIARFLPTGALEKLTLKEIQMNQLVGNPFDGSLSNLYLRVKEEGQKIRSYPLIGSQSQSKVSLAEDAIKWSGKIETFRYEVVFQLGQNNTWFYDVRVSGQNQETIDLILTQDIGLALPGALLANEAYVSQYVDYRVFFNQESGVHVTARQNQKQGTTNPYMQMGTLTGATAYTTDGYQFFGKSYKWTNQAEALLQEHLVSEVYQYEFGFIALQSEDFVLNGETQKAVFYGYAKENHPERVEQEEDIRLIQDDYLALETAAKQVFLEETVLKRKADTLDVLTGETLEQEEIEKLYPERKLEEYSEEQQLLSFFGKNNQHIVLSEKEALTERSHGHIILAEKHVTIDQPTLASTSYMYGAFQSQLVLGNTSNNSLITNVRNPLNIFKATGQRIYLKENGEYLNLGVPSAYQMGLNDTKWLYKYQGDLIVVTVHTKTDASEVDLTIESTQEKQYEWVITSELLLEELADERKENQLVFGVKAKTLTQKKCPNLKYKMKWEKTHGQVAKNTMWFESGTESTTLLPDLLTLTFAPTAQLSLKIMGTLQETFGEWSTQTSRQAQEDFQEHLQSLHRRFSLTSNQKKNPEAIERMNTIVDWYTLDMLIHYLSPHGLEQFGGAAWGTRDVCQGPFEFFMATQHFDIAREILLHLFRHQFIEDGNWPQWFMFDQYHETMADESHGDIIVWPLKVVGDYLRATNDVSILAETLPYMVKETGQFSEEKETLFDHLKREIQYIESHFLPGTKLSCYGDGDWDDTLQPADARLKKDMASTWTVALTYVALKTLADAIVTTHQQESKQWATLAKEIQADYNQYMVNQEVLPGFVLHEQEQFDYIIHPSDTKTGIHYRLLPMIQSITSELSEKNKAAQYLDTIQEKLLFPDGVHLMNKPAPYSGGVSTYFKRAEQAANFGREIGLQYVHAHIRYSETLSKVGLGSQMWQALSVINPILIEKYVPNAQIRQSNAYFSSSDGDFKTRYEAARDFHLLQSGQRQVKGGWRVYSSGPGIYLNQLMTNLLGIKIKNQDLVLDPVVPEAYESFGGQLYYLNRPLKLEVRMAQTERLIINDTPIDLSQLERDFNLYREGGYIIPKELLATITETDELLIVYEKKKTEGMADTK</sequence>
<dbReference type="OrthoDB" id="9769991at2"/>
<dbReference type="Gene3D" id="1.50.10.10">
    <property type="match status" value="1"/>
</dbReference>
<dbReference type="InterPro" id="IPR012341">
    <property type="entry name" value="6hp_glycosidase-like_sf"/>
</dbReference>
<dbReference type="InterPro" id="IPR052047">
    <property type="entry name" value="GH94_Enzymes"/>
</dbReference>
<reference evidence="4 5" key="1">
    <citation type="submission" date="2017-05" db="EMBL/GenBank/DDBJ databases">
        <title>Vagococcus spp. assemblies.</title>
        <authorList>
            <person name="Gulvik C.A."/>
        </authorList>
    </citation>
    <scope>NUCLEOTIDE SEQUENCE [LARGE SCALE GENOMIC DNA]</scope>
    <source>
        <strain evidence="4 5">DSM 24756</strain>
    </source>
</reference>
<dbReference type="Proteomes" id="UP000288669">
    <property type="component" value="Unassembled WGS sequence"/>
</dbReference>
<dbReference type="InterPro" id="IPR048771">
    <property type="entry name" value="SOGP_2nd"/>
</dbReference>
<dbReference type="SUPFAM" id="SSF48208">
    <property type="entry name" value="Six-hairpin glycosidases"/>
    <property type="match status" value="1"/>
</dbReference>
<dbReference type="GO" id="GO:0005975">
    <property type="term" value="P:carbohydrate metabolic process"/>
    <property type="evidence" value="ECO:0007669"/>
    <property type="project" value="InterPro"/>
</dbReference>
<dbReference type="Pfam" id="PF06202">
    <property type="entry name" value="GDE_C"/>
    <property type="match status" value="1"/>
</dbReference>
<evidence type="ECO:0000259" key="3">
    <source>
        <dbReference type="Pfam" id="PF21958"/>
    </source>
</evidence>
<evidence type="ECO:0000259" key="2">
    <source>
        <dbReference type="Pfam" id="PF21250"/>
    </source>
</evidence>
<dbReference type="PANTHER" id="PTHR37469:SF2">
    <property type="entry name" value="CELLOBIONIC ACID PHOSPHORYLASE"/>
    <property type="match status" value="1"/>
</dbReference>
<evidence type="ECO:0000259" key="1">
    <source>
        <dbReference type="Pfam" id="PF06202"/>
    </source>
</evidence>
<organism evidence="4 5">
    <name type="scientific">Vagococcus entomophilus</name>
    <dbReference type="NCBI Taxonomy" id="1160095"/>
    <lineage>
        <taxon>Bacteria</taxon>
        <taxon>Bacillati</taxon>
        <taxon>Bacillota</taxon>
        <taxon>Bacilli</taxon>
        <taxon>Lactobacillales</taxon>
        <taxon>Enterococcaceae</taxon>
        <taxon>Vagococcus</taxon>
    </lineage>
</organism>
<dbReference type="Pfam" id="PF21250">
    <property type="entry name" value="SOGP_2nd"/>
    <property type="match status" value="1"/>
</dbReference>
<gene>
    <name evidence="4" type="ORF">CBF30_04670</name>
</gene>
<proteinExistence type="predicted"/>
<dbReference type="InterPro" id="IPR032790">
    <property type="entry name" value="GDE_C"/>
</dbReference>